<dbReference type="EMBL" id="CAJHJT010000012">
    <property type="protein sequence ID" value="CAD6998815.1"/>
    <property type="molecule type" value="Genomic_DNA"/>
</dbReference>
<gene>
    <name evidence="1" type="ORF">CCAP1982_LOCUS7364</name>
</gene>
<keyword evidence="2" id="KW-1185">Reference proteome</keyword>
<reference evidence="1" key="1">
    <citation type="submission" date="2020-11" db="EMBL/GenBank/DDBJ databases">
        <authorList>
            <person name="Whitehead M."/>
        </authorList>
    </citation>
    <scope>NUCLEOTIDE SEQUENCE</scope>
    <source>
        <strain evidence="1">EGII</strain>
    </source>
</reference>
<dbReference type="Proteomes" id="UP000606786">
    <property type="component" value="Unassembled WGS sequence"/>
</dbReference>
<dbReference type="AlphaFoldDB" id="A0A811UM19"/>
<evidence type="ECO:0000313" key="2">
    <source>
        <dbReference type="Proteomes" id="UP000606786"/>
    </source>
</evidence>
<comment type="caution">
    <text evidence="1">The sequence shown here is derived from an EMBL/GenBank/DDBJ whole genome shotgun (WGS) entry which is preliminary data.</text>
</comment>
<organism evidence="1 2">
    <name type="scientific">Ceratitis capitata</name>
    <name type="common">Mediterranean fruit fly</name>
    <name type="synonym">Tephritis capitata</name>
    <dbReference type="NCBI Taxonomy" id="7213"/>
    <lineage>
        <taxon>Eukaryota</taxon>
        <taxon>Metazoa</taxon>
        <taxon>Ecdysozoa</taxon>
        <taxon>Arthropoda</taxon>
        <taxon>Hexapoda</taxon>
        <taxon>Insecta</taxon>
        <taxon>Pterygota</taxon>
        <taxon>Neoptera</taxon>
        <taxon>Endopterygota</taxon>
        <taxon>Diptera</taxon>
        <taxon>Brachycera</taxon>
        <taxon>Muscomorpha</taxon>
        <taxon>Tephritoidea</taxon>
        <taxon>Tephritidae</taxon>
        <taxon>Ceratitis</taxon>
        <taxon>Ceratitis</taxon>
    </lineage>
</organism>
<protein>
    <submittedName>
        <fullName evidence="1">(Mediterranean fruit fly) hypothetical protein</fullName>
    </submittedName>
</protein>
<sequence length="137" mass="14918">MTTGAPSSSSSSSSSCVELSKYAKFINFNVNVLTITTTTNSNNKKHLSSKSTAHCLVNAQLVACSLTAWYAGARGTALRKMERRALSPLSIAALQCSDFVRRSKPLLKIEEEKLKYLSVTRLGKQTLNNTQSSDRKA</sequence>
<evidence type="ECO:0000313" key="1">
    <source>
        <dbReference type="EMBL" id="CAD6998815.1"/>
    </source>
</evidence>
<proteinExistence type="predicted"/>
<name>A0A811UM19_CERCA</name>
<accession>A0A811UM19</accession>